<evidence type="ECO:0000313" key="2">
    <source>
        <dbReference type="Proteomes" id="UP000733611"/>
    </source>
</evidence>
<evidence type="ECO:0000313" key="1">
    <source>
        <dbReference type="EMBL" id="MBU3844277.1"/>
    </source>
</evidence>
<sequence length="172" mass="18600">MTATMHTRNRLIAAGCKMLKHTLAAGFLVCTFGLTAVNAEVLETSFFKVDLGTQWKPVGKMQNTPHSVNINLHNDTARSSVNVVVGAAQVEPRELLLQLQKALESQGATVGPIEKQNTWSYFGYNLNGLGGYACSTTDGTNISSIIIMGNPKEGLDLVRSFTDCNEVLFPPL</sequence>
<gene>
    <name evidence="1" type="ORF">H9847_05335</name>
</gene>
<dbReference type="Proteomes" id="UP000733611">
    <property type="component" value="Unassembled WGS sequence"/>
</dbReference>
<accession>A0A948TGC1</accession>
<organism evidence="1 2">
    <name type="scientific">Candidatus Anaerobiospirillum pullicola</name>
    <dbReference type="NCBI Taxonomy" id="2838451"/>
    <lineage>
        <taxon>Bacteria</taxon>
        <taxon>Pseudomonadati</taxon>
        <taxon>Pseudomonadota</taxon>
        <taxon>Gammaproteobacteria</taxon>
        <taxon>Aeromonadales</taxon>
        <taxon>Succinivibrionaceae</taxon>
        <taxon>Anaerobiospirillum</taxon>
    </lineage>
</organism>
<comment type="caution">
    <text evidence="1">The sequence shown here is derived from an EMBL/GenBank/DDBJ whole genome shotgun (WGS) entry which is preliminary data.</text>
</comment>
<name>A0A948TGC1_9GAMM</name>
<protein>
    <submittedName>
        <fullName evidence="1">Uncharacterized protein</fullName>
    </submittedName>
</protein>
<dbReference type="EMBL" id="JAHLFE010000106">
    <property type="protein sequence ID" value="MBU3844277.1"/>
    <property type="molecule type" value="Genomic_DNA"/>
</dbReference>
<proteinExistence type="predicted"/>
<reference evidence="1" key="1">
    <citation type="journal article" date="2021" name="PeerJ">
        <title>Extensive microbial diversity within the chicken gut microbiome revealed by metagenomics and culture.</title>
        <authorList>
            <person name="Gilroy R."/>
            <person name="Ravi A."/>
            <person name="Getino M."/>
            <person name="Pursley I."/>
            <person name="Horton D.L."/>
            <person name="Alikhan N.F."/>
            <person name="Baker D."/>
            <person name="Gharbi K."/>
            <person name="Hall N."/>
            <person name="Watson M."/>
            <person name="Adriaenssens E.M."/>
            <person name="Foster-Nyarko E."/>
            <person name="Jarju S."/>
            <person name="Secka A."/>
            <person name="Antonio M."/>
            <person name="Oren A."/>
            <person name="Chaudhuri R.R."/>
            <person name="La Ragione R."/>
            <person name="Hildebrand F."/>
            <person name="Pallen M.J."/>
        </authorList>
    </citation>
    <scope>NUCLEOTIDE SEQUENCE</scope>
    <source>
        <strain evidence="1">378</strain>
    </source>
</reference>
<dbReference type="AlphaFoldDB" id="A0A948TGC1"/>
<reference evidence="1" key="2">
    <citation type="submission" date="2021-04" db="EMBL/GenBank/DDBJ databases">
        <authorList>
            <person name="Gilroy R."/>
        </authorList>
    </citation>
    <scope>NUCLEOTIDE SEQUENCE</scope>
    <source>
        <strain evidence="1">378</strain>
    </source>
</reference>